<proteinExistence type="predicted"/>
<evidence type="ECO:0000259" key="1">
    <source>
        <dbReference type="Pfam" id="PF09937"/>
    </source>
</evidence>
<dbReference type="InterPro" id="IPR018683">
    <property type="entry name" value="DUF2169"/>
</dbReference>
<accession>A0A518X9L8</accession>
<evidence type="ECO:0000313" key="2">
    <source>
        <dbReference type="EMBL" id="QDY40892.1"/>
    </source>
</evidence>
<dbReference type="OrthoDB" id="237820at2"/>
<evidence type="ECO:0000313" key="3">
    <source>
        <dbReference type="Proteomes" id="UP000319411"/>
    </source>
</evidence>
<gene>
    <name evidence="2" type="ORF">D8B20_02770</name>
</gene>
<dbReference type="Pfam" id="PF09937">
    <property type="entry name" value="DUF2169"/>
    <property type="match status" value="1"/>
</dbReference>
<reference evidence="2 3" key="1">
    <citation type="submission" date="2018-10" db="EMBL/GenBank/DDBJ databases">
        <title>Genome Sequencing of Pantoea dispersa DSM 32899.</title>
        <authorList>
            <person name="Nawrath M."/>
            <person name="Ottenheim C."/>
            <person name="Wilm A."/>
            <person name="Zimmermann W."/>
            <person name="Wu J.C."/>
        </authorList>
    </citation>
    <scope>NUCLEOTIDE SEQUENCE [LARGE SCALE GENOMIC DNA]</scope>
    <source>
        <strain evidence="2 3">DSM 32899</strain>
    </source>
</reference>
<organism evidence="2 3">
    <name type="scientific">Candidatus Pantoea soli</name>
    <dbReference type="NCBI Taxonomy" id="3098669"/>
    <lineage>
        <taxon>Bacteria</taxon>
        <taxon>Pseudomonadati</taxon>
        <taxon>Pseudomonadota</taxon>
        <taxon>Gammaproteobacteria</taxon>
        <taxon>Enterobacterales</taxon>
        <taxon>Erwiniaceae</taxon>
        <taxon>Pantoea</taxon>
    </lineage>
</organism>
<sequence>MENFVNLTAFPALLFDSLDQHDHGFSTVVARLSYDLDIKSGELVFCEDQGELVEQDSYFAEQGRSSVRFESDLVPYKPRMDVAINATAWAPEDKPVKSFTAGVQVGDFTRLIKINGPREWRKMIATWQLSESQPITSLDLCYEYAAGGFYSSEGEKIIASPANSVGMGWYPPEVLKNLKVQRLTAPQIEWPTQPIQKIDQQSSPAGFGFFGRGWQGRIELAGRYDEKWRKDRHPLLPQDFNFAYWNGAHPLMQFPLPEPLKSVPVTLRYFISSREIENQQIHLQVPVESLFVFITTEKGAGVAKDMVLDTLVIDLNERKVHCSYRTVISELMEPVMTELRFIKAEQRQQQLDLAARLNSHSAEPQFVPLPPSLLAKLQQVKTNG</sequence>
<dbReference type="Proteomes" id="UP000319411">
    <property type="component" value="Chromosome"/>
</dbReference>
<protein>
    <submittedName>
        <fullName evidence="2">DUF2169 domain-containing protein</fullName>
    </submittedName>
</protein>
<dbReference type="RefSeq" id="WP_145886913.1">
    <property type="nucleotide sequence ID" value="NZ_CP032702.1"/>
</dbReference>
<dbReference type="KEGG" id="pdis:D8B20_02770"/>
<keyword evidence="3" id="KW-1185">Reference proteome</keyword>
<feature type="domain" description="DUF2169" evidence="1">
    <location>
        <begin position="26"/>
        <end position="325"/>
    </location>
</feature>
<dbReference type="EMBL" id="CP032702">
    <property type="protein sequence ID" value="QDY40892.1"/>
    <property type="molecule type" value="Genomic_DNA"/>
</dbReference>
<name>A0A518X9L8_9GAMM</name>
<dbReference type="AlphaFoldDB" id="A0A518X9L8"/>